<accession>A0ABX3ZK22</accession>
<dbReference type="Proteomes" id="UP000196594">
    <property type="component" value="Unassembled WGS sequence"/>
</dbReference>
<evidence type="ECO:0000313" key="4">
    <source>
        <dbReference type="Proteomes" id="UP000196594"/>
    </source>
</evidence>
<dbReference type="SUPFAM" id="SSF54197">
    <property type="entry name" value="HIT-like"/>
    <property type="match status" value="1"/>
</dbReference>
<dbReference type="Pfam" id="PF01230">
    <property type="entry name" value="HIT"/>
    <property type="match status" value="1"/>
</dbReference>
<feature type="domain" description="HIT" evidence="2">
    <location>
        <begin position="1"/>
        <end position="107"/>
    </location>
</feature>
<dbReference type="PANTHER" id="PTHR42997:SF1">
    <property type="entry name" value="AP-4-A PHOSPHORYLASE"/>
    <property type="match status" value="1"/>
</dbReference>
<dbReference type="InterPro" id="IPR011146">
    <property type="entry name" value="HIT-like"/>
</dbReference>
<dbReference type="PROSITE" id="PS51084">
    <property type="entry name" value="HIT_2"/>
    <property type="match status" value="1"/>
</dbReference>
<evidence type="ECO:0000313" key="3">
    <source>
        <dbReference type="EMBL" id="OUZ40085.1"/>
    </source>
</evidence>
<reference evidence="3 4" key="1">
    <citation type="journal article" date="2017" name="Int. J. Syst. Evol. Microbiol.">
        <title>Solibacillus kalamii sp. nov., isolated from a high-efficiency particulate arrestance filter system used in the International Space Station.</title>
        <authorList>
            <person name="Checinska Sielaff A."/>
            <person name="Kumar R.M."/>
            <person name="Pal D."/>
            <person name="Mayilraj S."/>
            <person name="Venkateswaran K."/>
        </authorList>
    </citation>
    <scope>NUCLEOTIDE SEQUENCE [LARGE SCALE GENOMIC DNA]</scope>
    <source>
        <strain evidence="3 4">ISSFR-015</strain>
    </source>
</reference>
<name>A0ABX3ZK22_9BACL</name>
<proteinExistence type="predicted"/>
<protein>
    <submittedName>
        <fullName evidence="3">HIT family protein</fullName>
    </submittedName>
</protein>
<evidence type="ECO:0000259" key="2">
    <source>
        <dbReference type="PROSITE" id="PS51084"/>
    </source>
</evidence>
<dbReference type="InterPro" id="IPR052908">
    <property type="entry name" value="AP-4-A_phosphorylase"/>
</dbReference>
<gene>
    <name evidence="3" type="ORF">CBM15_06105</name>
</gene>
<evidence type="ECO:0000256" key="1">
    <source>
        <dbReference type="PROSITE-ProRule" id="PRU00464"/>
    </source>
</evidence>
<feature type="short sequence motif" description="Histidine triad motif" evidence="1">
    <location>
        <begin position="92"/>
        <end position="96"/>
    </location>
</feature>
<dbReference type="Gene3D" id="3.30.428.10">
    <property type="entry name" value="HIT-like"/>
    <property type="match status" value="1"/>
</dbReference>
<keyword evidence="4" id="KW-1185">Reference proteome</keyword>
<dbReference type="PANTHER" id="PTHR42997">
    <property type="entry name" value="HIT FAMILY HYDROLASE"/>
    <property type="match status" value="1"/>
</dbReference>
<comment type="caution">
    <text evidence="3">The sequence shown here is derived from an EMBL/GenBank/DDBJ whole genome shotgun (WGS) entry which is preliminary data.</text>
</comment>
<dbReference type="InterPro" id="IPR036265">
    <property type="entry name" value="HIT-like_sf"/>
</dbReference>
<sequence>MTCIFCVGIETKQILIQTDNFKVVLDIDPIQSGHLLIISKQHFMDIRELSDSALMELFKLQKQIINVYETHFSIDGLTIIQNNGAIMDEGTHFHIHIVPRYKGDDFWTSQEVNYYPISISELVKQLEFERE</sequence>
<dbReference type="RefSeq" id="WP_087616267.1">
    <property type="nucleotide sequence ID" value="NZ_JAFBEY010000001.1"/>
</dbReference>
<dbReference type="EMBL" id="NHNT01000002">
    <property type="protein sequence ID" value="OUZ40085.1"/>
    <property type="molecule type" value="Genomic_DNA"/>
</dbReference>
<organism evidence="3 4">
    <name type="scientific">Solibacillus kalamii</name>
    <dbReference type="NCBI Taxonomy" id="1748298"/>
    <lineage>
        <taxon>Bacteria</taxon>
        <taxon>Bacillati</taxon>
        <taxon>Bacillota</taxon>
        <taxon>Bacilli</taxon>
        <taxon>Bacillales</taxon>
        <taxon>Caryophanaceae</taxon>
        <taxon>Solibacillus</taxon>
    </lineage>
</organism>